<dbReference type="OrthoDB" id="9761586at2"/>
<dbReference type="GO" id="GO:0005829">
    <property type="term" value="C:cytosol"/>
    <property type="evidence" value="ECO:0007669"/>
    <property type="project" value="TreeGrafter"/>
</dbReference>
<dbReference type="PANTHER" id="PTHR11365">
    <property type="entry name" value="5-OXOPROLINASE RELATED"/>
    <property type="match status" value="1"/>
</dbReference>
<organism evidence="2 3">
    <name type="scientific">Tistrella mobilis</name>
    <dbReference type="NCBI Taxonomy" id="171437"/>
    <lineage>
        <taxon>Bacteria</taxon>
        <taxon>Pseudomonadati</taxon>
        <taxon>Pseudomonadota</taxon>
        <taxon>Alphaproteobacteria</taxon>
        <taxon>Geminicoccales</taxon>
        <taxon>Geminicoccaceae</taxon>
        <taxon>Tistrella</taxon>
    </lineage>
</organism>
<gene>
    <name evidence="2" type="ORF">AUP44_12920</name>
</gene>
<dbReference type="GO" id="GO:0006749">
    <property type="term" value="P:glutathione metabolic process"/>
    <property type="evidence" value="ECO:0007669"/>
    <property type="project" value="TreeGrafter"/>
</dbReference>
<accession>A0A162K5H8</accession>
<proteinExistence type="predicted"/>
<dbReference type="GO" id="GO:0017168">
    <property type="term" value="F:5-oxoprolinase (ATP-hydrolyzing) activity"/>
    <property type="evidence" value="ECO:0007669"/>
    <property type="project" value="TreeGrafter"/>
</dbReference>
<dbReference type="InterPro" id="IPR045079">
    <property type="entry name" value="Oxoprolinase-like"/>
</dbReference>
<name>A0A162K5H8_9PROT</name>
<reference evidence="2 3" key="1">
    <citation type="submission" date="2015-12" db="EMBL/GenBank/DDBJ databases">
        <title>Genome sequence of Tistrella mobilis MCCC 1A02139.</title>
        <authorList>
            <person name="Lu L."/>
            <person name="Lai Q."/>
            <person name="Shao Z."/>
            <person name="Qian P."/>
        </authorList>
    </citation>
    <scope>NUCLEOTIDE SEQUENCE [LARGE SCALE GENOMIC DNA]</scope>
    <source>
        <strain evidence="2 3">MCCC 1A02139</strain>
    </source>
</reference>
<dbReference type="EMBL" id="LPZR01000197">
    <property type="protein sequence ID" value="KYO50513.1"/>
    <property type="molecule type" value="Genomic_DNA"/>
</dbReference>
<evidence type="ECO:0000313" key="3">
    <source>
        <dbReference type="Proteomes" id="UP000075787"/>
    </source>
</evidence>
<sequence length="537" mass="56646">MSTDLPTTVDPFVVEIIRNALTSAAEEMSLVVMRSARSPLLREAGDLSSALTDHEGGLIAQGHDVPVHLGVMAFTIRAFLDRVPAERLAPGDVWILNLPDVGGNHLPDVKVIRPVFAGDRLLAFSVQLAHWADIGGAAPGSYYAAATDAWMEGMRIPPTRIFAGDQPDHEKIGLILANVRGAAEREGDLLAQVAATRVAERRILEIVERHGADTVAAAMAALQDISEAQMRAAIRALPDGVYEGVDYLDDGGPGDRPVAIRVRVEISGDRARFDWSGTDDAIAGPLNTTPSIAGAAVFYVVKSLAGAAIQPNGGCYRPLEIVTRPGSVLDPGPDKPVVGGNHETSQRAVDALFMAFEPVLGDRMTAGGNTSAGLLIFSGPGPHGRWATFYEPHGGGEGARIDRDGMSVVRVHLTNVMNTPVEVIEAEYLLRLERQTLRRGSGGGGAHKGGEGQIRIYEVLTDGMSLTTMFERRIVPPYGLKGGQPGAPARATLLRPDGSRTDLPGKANIALKRGDKVIFETPGGGGYGTAAGIAAAE</sequence>
<dbReference type="AlphaFoldDB" id="A0A162K5H8"/>
<dbReference type="GeneID" id="97243028"/>
<dbReference type="PANTHER" id="PTHR11365:SF23">
    <property type="entry name" value="HYPOTHETICAL 5-OXOPROLINASE (EUROFUNG)-RELATED"/>
    <property type="match status" value="1"/>
</dbReference>
<feature type="domain" description="Hydantoinase B/oxoprolinase" evidence="1">
    <location>
        <begin position="10"/>
        <end position="529"/>
    </location>
</feature>
<evidence type="ECO:0000259" key="1">
    <source>
        <dbReference type="Pfam" id="PF02538"/>
    </source>
</evidence>
<dbReference type="InterPro" id="IPR003692">
    <property type="entry name" value="Hydantoinase_B"/>
</dbReference>
<comment type="caution">
    <text evidence="2">The sequence shown here is derived from an EMBL/GenBank/DDBJ whole genome shotgun (WGS) entry which is preliminary data.</text>
</comment>
<dbReference type="Proteomes" id="UP000075787">
    <property type="component" value="Unassembled WGS sequence"/>
</dbReference>
<dbReference type="RefSeq" id="WP_062768037.1">
    <property type="nucleotide sequence ID" value="NZ_CP121045.1"/>
</dbReference>
<dbReference type="Pfam" id="PF02538">
    <property type="entry name" value="Hydantoinase_B"/>
    <property type="match status" value="1"/>
</dbReference>
<evidence type="ECO:0000313" key="2">
    <source>
        <dbReference type="EMBL" id="KYO50513.1"/>
    </source>
</evidence>
<protein>
    <submittedName>
        <fullName evidence="2">Methylhydantoinase</fullName>
    </submittedName>
</protein>